<accession>A0A4U1JIK0</accession>
<evidence type="ECO:0000313" key="2">
    <source>
        <dbReference type="EMBL" id="TKD12488.1"/>
    </source>
</evidence>
<evidence type="ECO:0000256" key="1">
    <source>
        <dbReference type="SAM" id="MobiDB-lite"/>
    </source>
</evidence>
<keyword evidence="3" id="KW-1185">Reference proteome</keyword>
<reference evidence="2 3" key="1">
    <citation type="submission" date="2019-04" db="EMBL/GenBank/DDBJ databases">
        <authorList>
            <person name="Li Y."/>
            <person name="Wang J."/>
        </authorList>
    </citation>
    <scope>NUCLEOTIDE SEQUENCE [LARGE SCALE GENOMIC DNA]</scope>
    <source>
        <strain evidence="2 3">DSM 14668</strain>
    </source>
</reference>
<dbReference type="EMBL" id="SSMQ01000003">
    <property type="protein sequence ID" value="TKD12488.1"/>
    <property type="molecule type" value="Genomic_DNA"/>
</dbReference>
<dbReference type="Proteomes" id="UP000309215">
    <property type="component" value="Unassembled WGS sequence"/>
</dbReference>
<feature type="compositionally biased region" description="Pro residues" evidence="1">
    <location>
        <begin position="106"/>
        <end position="120"/>
    </location>
</feature>
<dbReference type="OrthoDB" id="5520672at2"/>
<feature type="region of interest" description="Disordered" evidence="1">
    <location>
        <begin position="97"/>
        <end position="135"/>
    </location>
</feature>
<dbReference type="AlphaFoldDB" id="A0A4U1JIK0"/>
<feature type="compositionally biased region" description="Low complexity" evidence="1">
    <location>
        <begin position="121"/>
        <end position="135"/>
    </location>
</feature>
<evidence type="ECO:0000313" key="3">
    <source>
        <dbReference type="Proteomes" id="UP000309215"/>
    </source>
</evidence>
<organism evidence="2 3">
    <name type="scientific">Polyangium fumosum</name>
    <dbReference type="NCBI Taxonomy" id="889272"/>
    <lineage>
        <taxon>Bacteria</taxon>
        <taxon>Pseudomonadati</taxon>
        <taxon>Myxococcota</taxon>
        <taxon>Polyangia</taxon>
        <taxon>Polyangiales</taxon>
        <taxon>Polyangiaceae</taxon>
        <taxon>Polyangium</taxon>
    </lineage>
</organism>
<evidence type="ECO:0008006" key="4">
    <source>
        <dbReference type="Google" id="ProtNLM"/>
    </source>
</evidence>
<comment type="caution">
    <text evidence="2">The sequence shown here is derived from an EMBL/GenBank/DDBJ whole genome shotgun (WGS) entry which is preliminary data.</text>
</comment>
<proteinExistence type="predicted"/>
<name>A0A4U1JIK0_9BACT</name>
<gene>
    <name evidence="2" type="ORF">E8A74_04220</name>
</gene>
<sequence length="135" mass="14171">MKQRPFLALWSLAVVASVAAFVVHLGLRGRIVDLGYKLGRARAEQGRLREVKRVLSLEAASYETPQRVEMVARTLLGMTPPPPERVIPVRWVVKIQDEPSTEGAPPGEPGSAPSPPPGPAAPSGAAGSPVPGGSP</sequence>
<protein>
    <recommendedName>
        <fullName evidence="4">Cell division protein FtsL</fullName>
    </recommendedName>
</protein>